<organism evidence="5 6">
    <name type="scientific">Kwoniella dendrophila CBS 6074</name>
    <dbReference type="NCBI Taxonomy" id="1295534"/>
    <lineage>
        <taxon>Eukaryota</taxon>
        <taxon>Fungi</taxon>
        <taxon>Dikarya</taxon>
        <taxon>Basidiomycota</taxon>
        <taxon>Agaricomycotina</taxon>
        <taxon>Tremellomycetes</taxon>
        <taxon>Tremellales</taxon>
        <taxon>Cryptococcaceae</taxon>
        <taxon>Kwoniella</taxon>
    </lineage>
</organism>
<feature type="compositionally biased region" description="Acidic residues" evidence="2">
    <location>
        <begin position="71"/>
        <end position="115"/>
    </location>
</feature>
<feature type="compositionally biased region" description="Basic residues" evidence="2">
    <location>
        <begin position="379"/>
        <end position="388"/>
    </location>
</feature>
<dbReference type="AlphaFoldDB" id="A0AAX4K775"/>
<evidence type="ECO:0000256" key="1">
    <source>
        <dbReference type="ARBA" id="ARBA00022553"/>
    </source>
</evidence>
<dbReference type="Pfam" id="PF08729">
    <property type="entry name" value="HUN"/>
    <property type="match status" value="1"/>
</dbReference>
<dbReference type="InterPro" id="IPR014840">
    <property type="entry name" value="HRD"/>
</dbReference>
<dbReference type="EMBL" id="CP144108">
    <property type="protein sequence ID" value="WWC92660.1"/>
    <property type="molecule type" value="Genomic_DNA"/>
</dbReference>
<feature type="region of interest" description="Disordered" evidence="2">
    <location>
        <begin position="369"/>
        <end position="460"/>
    </location>
</feature>
<feature type="region of interest" description="Disordered" evidence="2">
    <location>
        <begin position="1"/>
        <end position="200"/>
    </location>
</feature>
<evidence type="ECO:0000256" key="2">
    <source>
        <dbReference type="SAM" id="MobiDB-lite"/>
    </source>
</evidence>
<accession>A0AAX4K775</accession>
<feature type="region of interest" description="Disordered" evidence="2">
    <location>
        <begin position="244"/>
        <end position="329"/>
    </location>
</feature>
<feature type="compositionally biased region" description="Basic and acidic residues" evidence="2">
    <location>
        <begin position="663"/>
        <end position="672"/>
    </location>
</feature>
<evidence type="ECO:0000259" key="3">
    <source>
        <dbReference type="Pfam" id="PF08729"/>
    </source>
</evidence>
<feature type="compositionally biased region" description="Low complexity" evidence="2">
    <location>
        <begin position="141"/>
        <end position="152"/>
    </location>
</feature>
<keyword evidence="6" id="KW-1185">Reference proteome</keyword>
<dbReference type="GeneID" id="91098287"/>
<dbReference type="Pfam" id="PF14075">
    <property type="entry name" value="UBN_AB"/>
    <property type="match status" value="1"/>
</dbReference>
<feature type="region of interest" description="Disordered" evidence="2">
    <location>
        <begin position="650"/>
        <end position="675"/>
    </location>
</feature>
<feature type="domain" description="Ubinuclein middle" evidence="4">
    <location>
        <begin position="492"/>
        <end position="746"/>
    </location>
</feature>
<feature type="compositionally biased region" description="Low complexity" evidence="2">
    <location>
        <begin position="14"/>
        <end position="27"/>
    </location>
</feature>
<reference evidence="5 6" key="1">
    <citation type="submission" date="2024-01" db="EMBL/GenBank/DDBJ databases">
        <title>Comparative genomics of Cryptococcus and Kwoniella reveals pathogenesis evolution and contrasting modes of karyotype evolution via chromosome fusion or intercentromeric recombination.</title>
        <authorList>
            <person name="Coelho M.A."/>
            <person name="David-Palma M."/>
            <person name="Shea T."/>
            <person name="Bowers K."/>
            <person name="McGinley-Smith S."/>
            <person name="Mohammad A.W."/>
            <person name="Gnirke A."/>
            <person name="Yurkov A.M."/>
            <person name="Nowrousian M."/>
            <person name="Sun S."/>
            <person name="Cuomo C.A."/>
            <person name="Heitman J."/>
        </authorList>
    </citation>
    <scope>NUCLEOTIDE SEQUENCE [LARGE SCALE GENOMIC DNA]</scope>
    <source>
        <strain evidence="5 6">CBS 6074</strain>
    </source>
</reference>
<evidence type="ECO:0000313" key="5">
    <source>
        <dbReference type="EMBL" id="WWC92660.1"/>
    </source>
</evidence>
<gene>
    <name evidence="5" type="ORF">L201_007619</name>
</gene>
<name>A0AAX4K775_9TREE</name>
<dbReference type="RefSeq" id="XP_066079422.1">
    <property type="nucleotide sequence ID" value="XM_066223325.1"/>
</dbReference>
<proteinExistence type="predicted"/>
<feature type="domain" description="Hpc2-related" evidence="3">
    <location>
        <begin position="322"/>
        <end position="370"/>
    </location>
</feature>
<dbReference type="InterPro" id="IPR026947">
    <property type="entry name" value="UBN_middle_dom"/>
</dbReference>
<evidence type="ECO:0000259" key="4">
    <source>
        <dbReference type="Pfam" id="PF14075"/>
    </source>
</evidence>
<dbReference type="Proteomes" id="UP001355207">
    <property type="component" value="Chromosome 11"/>
</dbReference>
<protein>
    <submittedName>
        <fullName evidence="5">Uncharacterized protein</fullName>
    </submittedName>
</protein>
<feature type="region of interest" description="Disordered" evidence="2">
    <location>
        <begin position="747"/>
        <end position="767"/>
    </location>
</feature>
<keyword evidence="1" id="KW-0597">Phosphoprotein</keyword>
<sequence>MLTNGYEPATHPHTTSQQSNVTSTTTRETTDELGSRTITNIEENEVITELTNTPGEGDVEMNGEDGHVEQDEHDEEEDDEGDGEGSEDDEDDEDDEDEDEDDEEDDSGEESEDLGSPDVVAIDGPDGPPRLSLPPTVKLEPGTPGPSTVPTGENQSGEAIAPVEGAIGETNILVPKKKKRAKLRSPSEDEDLPPPPPPMKTIRLEKAMLVEGETLEWNILDDARDKGMVAEVWGVAEDPITDAIKENGEDGTMDVDNPHPLPIDGDPNGSLVNGNGNGHSRIPGEGVAGPSSGPLFGLGFGDEDPEEIARRLEEKYADEPKGKKAKIKRKQVDYDLEDPFIDDSEILIDAPTHFARPKKEGFFVHAGTLELLEESPQKPKPRTTKAKPRSSNPAPPPKDPRNSLSSALRSRKHRGRAFKGSQAQPISIDDSDGERNGGPSRARQNQGSLSPPPEEDDSDLADFHVAPFSANDRLRYKNASRDERYLPPWSTFPTDVRRRLLMLRSESDKQNWDPNNRSKFPENLKVFLQAAGEAAYEHDMFGLGDREGVDKEFWHAITSALPYNEFTIRKLCTKLCYSGYWKWLHDCEDEGIRQFGEMVEEDKAEMISKHDESHKKWEEEVKEWDEKHPNGAGPLTTSAPMAIDTLVDGAVGTPNPDSTPKLENTRPPEPPKRYPWTADMREVFEQLVENMYNMVDLTAKASQQEWNIAGAKQGKEWSETAIKQKLYKRIVEAFPEGYMNTSIISREMSRVNKKKAKQTEPEAGPEA</sequence>
<feature type="compositionally biased region" description="Basic and acidic residues" evidence="2">
    <location>
        <begin position="307"/>
        <end position="322"/>
    </location>
</feature>
<evidence type="ECO:0000313" key="6">
    <source>
        <dbReference type="Proteomes" id="UP001355207"/>
    </source>
</evidence>
<feature type="compositionally biased region" description="Low complexity" evidence="2">
    <location>
        <begin position="37"/>
        <end position="53"/>
    </location>
</feature>